<name>A0A7J6H3T9_CANSA</name>
<dbReference type="InterPro" id="IPR000209">
    <property type="entry name" value="Peptidase_S8/S53_dom"/>
</dbReference>
<feature type="domain" description="Peptidase S8/S53" evidence="4">
    <location>
        <begin position="11"/>
        <end position="86"/>
    </location>
</feature>
<dbReference type="Gene3D" id="3.40.50.200">
    <property type="entry name" value="Peptidase S8/S53 domain"/>
    <property type="match status" value="1"/>
</dbReference>
<dbReference type="GO" id="GO:0005576">
    <property type="term" value="C:extracellular region"/>
    <property type="evidence" value="ECO:0007669"/>
    <property type="project" value="UniProtKB-SubCell"/>
</dbReference>
<evidence type="ECO:0000256" key="1">
    <source>
        <dbReference type="ARBA" id="ARBA00004613"/>
    </source>
</evidence>
<accession>A0A7J6H3T9</accession>
<evidence type="ECO:0000256" key="3">
    <source>
        <dbReference type="ARBA" id="ARBA00022729"/>
    </source>
</evidence>
<dbReference type="GO" id="GO:0004252">
    <property type="term" value="F:serine-type endopeptidase activity"/>
    <property type="evidence" value="ECO:0007669"/>
    <property type="project" value="InterPro"/>
</dbReference>
<comment type="subcellular location">
    <subcellularLocation>
        <location evidence="1">Secreted</location>
    </subcellularLocation>
</comment>
<dbReference type="AlphaFoldDB" id="A0A7J6H3T9"/>
<keyword evidence="3" id="KW-0732">Signal</keyword>
<organism evidence="5 6">
    <name type="scientific">Cannabis sativa</name>
    <name type="common">Hemp</name>
    <name type="synonym">Marijuana</name>
    <dbReference type="NCBI Taxonomy" id="3483"/>
    <lineage>
        <taxon>Eukaryota</taxon>
        <taxon>Viridiplantae</taxon>
        <taxon>Streptophyta</taxon>
        <taxon>Embryophyta</taxon>
        <taxon>Tracheophyta</taxon>
        <taxon>Spermatophyta</taxon>
        <taxon>Magnoliopsida</taxon>
        <taxon>eudicotyledons</taxon>
        <taxon>Gunneridae</taxon>
        <taxon>Pentapetalae</taxon>
        <taxon>rosids</taxon>
        <taxon>fabids</taxon>
        <taxon>Rosales</taxon>
        <taxon>Cannabaceae</taxon>
        <taxon>Cannabis</taxon>
    </lineage>
</organism>
<evidence type="ECO:0000259" key="4">
    <source>
        <dbReference type="Pfam" id="PF00082"/>
    </source>
</evidence>
<evidence type="ECO:0000313" key="5">
    <source>
        <dbReference type="EMBL" id="KAF4389631.1"/>
    </source>
</evidence>
<sequence length="131" mass="14211">MCIKKVKQFSKFQPDIMALGVAILAAMIPQSDELGAIPTGLKPSEFALKSRTLMACPHVTGAAAFIKSVLSKWISSMIRSTLMTTGAVAFIKLVRSKWISSMIRSTLMTTGEKSDTKSSLRAGTILFKNKI</sequence>
<dbReference type="Pfam" id="PF00082">
    <property type="entry name" value="Peptidase_S8"/>
    <property type="match status" value="1"/>
</dbReference>
<dbReference type="InterPro" id="IPR045051">
    <property type="entry name" value="SBT"/>
</dbReference>
<comment type="caution">
    <text evidence="5">The sequence shown here is derived from an EMBL/GenBank/DDBJ whole genome shotgun (WGS) entry which is preliminary data.</text>
</comment>
<dbReference type="InterPro" id="IPR036852">
    <property type="entry name" value="Peptidase_S8/S53_dom_sf"/>
</dbReference>
<dbReference type="SUPFAM" id="SSF52743">
    <property type="entry name" value="Subtilisin-like"/>
    <property type="match status" value="1"/>
</dbReference>
<dbReference type="Proteomes" id="UP000525078">
    <property type="component" value="Unassembled WGS sequence"/>
</dbReference>
<evidence type="ECO:0000256" key="2">
    <source>
        <dbReference type="ARBA" id="ARBA00011073"/>
    </source>
</evidence>
<gene>
    <name evidence="5" type="ORF">F8388_009764</name>
</gene>
<evidence type="ECO:0000313" key="6">
    <source>
        <dbReference type="Proteomes" id="UP000525078"/>
    </source>
</evidence>
<dbReference type="GO" id="GO:0006508">
    <property type="term" value="P:proteolysis"/>
    <property type="evidence" value="ECO:0007669"/>
    <property type="project" value="InterPro"/>
</dbReference>
<proteinExistence type="inferred from homology"/>
<reference evidence="5 6" key="1">
    <citation type="journal article" date="2020" name="bioRxiv">
        <title>Sequence and annotation of 42 cannabis genomes reveals extensive copy number variation in cannabinoid synthesis and pathogen resistance genes.</title>
        <authorList>
            <person name="Mckernan K.J."/>
            <person name="Helbert Y."/>
            <person name="Kane L.T."/>
            <person name="Ebling H."/>
            <person name="Zhang L."/>
            <person name="Liu B."/>
            <person name="Eaton Z."/>
            <person name="Mclaughlin S."/>
            <person name="Kingan S."/>
            <person name="Baybayan P."/>
            <person name="Concepcion G."/>
            <person name="Jordan M."/>
            <person name="Riva A."/>
            <person name="Barbazuk W."/>
            <person name="Harkins T."/>
        </authorList>
    </citation>
    <scope>NUCLEOTIDE SEQUENCE [LARGE SCALE GENOMIC DNA]</scope>
    <source>
        <strain evidence="6">cv. Jamaican Lion 4</strain>
        <tissue evidence="5">Leaf</tissue>
    </source>
</reference>
<dbReference type="PANTHER" id="PTHR10795">
    <property type="entry name" value="PROPROTEIN CONVERTASE SUBTILISIN/KEXIN"/>
    <property type="match status" value="1"/>
</dbReference>
<protein>
    <recommendedName>
        <fullName evidence="4">Peptidase S8/S53 domain-containing protein</fullName>
    </recommendedName>
</protein>
<comment type="similarity">
    <text evidence="2">Belongs to the peptidase S8 family.</text>
</comment>
<dbReference type="EMBL" id="JAATIP010000031">
    <property type="protein sequence ID" value="KAF4389631.1"/>
    <property type="molecule type" value="Genomic_DNA"/>
</dbReference>